<sequence length="259" mass="28586">MLYVSIAKSAAIRRLVASGRPSEAPPADRLALAIMIWLAGALAYVILVQASARFGAPAQLFLLMLFAAASVDRDMKFGRICAFVGVGLVFVVYSAQAAWRLPTSAVRIEQMTGQYESLYAALRSIPRDGRRVALVNAPFHLYSSPELMVHLLDLEMSLTFVGNYAGCDFGALAPGHEYVRRAGRSIEVELPKCARALVSGRHAVDAALDNSVLERKGVGVYRFADDALRVYSFTPLQDFRTYVYYDWSEKTYKLFDDAP</sequence>
<dbReference type="EMBL" id="CP023737">
    <property type="protein sequence ID" value="ATQ66724.1"/>
    <property type="molecule type" value="Genomic_DNA"/>
</dbReference>
<feature type="transmembrane region" description="Helical" evidence="1">
    <location>
        <begin position="30"/>
        <end position="47"/>
    </location>
</feature>
<evidence type="ECO:0000313" key="3">
    <source>
        <dbReference type="Proteomes" id="UP000230709"/>
    </source>
</evidence>
<keyword evidence="1" id="KW-0812">Transmembrane</keyword>
<keyword evidence="1" id="KW-0472">Membrane</keyword>
<dbReference type="STRING" id="595536.GCA_000178815_00634"/>
<proteinExistence type="predicted"/>
<dbReference type="AlphaFoldDB" id="A0A2D2CVK9"/>
<protein>
    <submittedName>
        <fullName evidence="2">Uncharacterized protein</fullName>
    </submittedName>
</protein>
<keyword evidence="1" id="KW-1133">Transmembrane helix</keyword>
<dbReference type="KEGG" id="mtw:CQW49_01545"/>
<organism evidence="2 3">
    <name type="scientific">Methylosinus trichosporium (strain ATCC 35070 / NCIMB 11131 / UNIQEM 75 / OB3b)</name>
    <dbReference type="NCBI Taxonomy" id="595536"/>
    <lineage>
        <taxon>Bacteria</taxon>
        <taxon>Pseudomonadati</taxon>
        <taxon>Pseudomonadota</taxon>
        <taxon>Alphaproteobacteria</taxon>
        <taxon>Hyphomicrobiales</taxon>
        <taxon>Methylocystaceae</taxon>
        <taxon>Methylosinus</taxon>
    </lineage>
</organism>
<name>A0A2D2CVK9_METT3</name>
<keyword evidence="3" id="KW-1185">Reference proteome</keyword>
<dbReference type="RefSeq" id="WP_003610757.1">
    <property type="nucleotide sequence ID" value="NZ_ADVE02000001.1"/>
</dbReference>
<feature type="transmembrane region" description="Helical" evidence="1">
    <location>
        <begin position="77"/>
        <end position="99"/>
    </location>
</feature>
<gene>
    <name evidence="2" type="ORF">CQW49_01545</name>
</gene>
<dbReference type="Proteomes" id="UP000230709">
    <property type="component" value="Chromosome"/>
</dbReference>
<evidence type="ECO:0000256" key="1">
    <source>
        <dbReference type="SAM" id="Phobius"/>
    </source>
</evidence>
<evidence type="ECO:0000313" key="2">
    <source>
        <dbReference type="EMBL" id="ATQ66724.1"/>
    </source>
</evidence>
<accession>A0A2D2CVK9</accession>
<reference evidence="3" key="1">
    <citation type="submission" date="2017-10" db="EMBL/GenBank/DDBJ databases">
        <title>Completed PacBio SMRT sequence of Methylosinus trichosporium OB3b reveals presence of a third large plasmid.</title>
        <authorList>
            <person name="Charles T.C."/>
            <person name="Lynch M.D.J."/>
            <person name="Heil J.R."/>
            <person name="Cheng J."/>
        </authorList>
    </citation>
    <scope>NUCLEOTIDE SEQUENCE [LARGE SCALE GENOMIC DNA]</scope>
    <source>
        <strain evidence="3">OB3b</strain>
    </source>
</reference>